<evidence type="ECO:0000256" key="2">
    <source>
        <dbReference type="ARBA" id="ARBA00001974"/>
    </source>
</evidence>
<dbReference type="SUPFAM" id="SSF52218">
    <property type="entry name" value="Flavoproteins"/>
    <property type="match status" value="1"/>
</dbReference>
<keyword evidence="5" id="KW-0285">Flavoprotein</keyword>
<evidence type="ECO:0000256" key="10">
    <source>
        <dbReference type="ARBA" id="ARBA00023002"/>
    </source>
</evidence>
<evidence type="ECO:0000256" key="3">
    <source>
        <dbReference type="ARBA" id="ARBA00022448"/>
    </source>
</evidence>
<dbReference type="Pfam" id="PF00667">
    <property type="entry name" value="FAD_binding_1"/>
    <property type="match status" value="1"/>
</dbReference>
<dbReference type="SUPFAM" id="SSF52343">
    <property type="entry name" value="Ferredoxin reductase-like, C-terminal NADP-linked domain"/>
    <property type="match status" value="1"/>
</dbReference>
<dbReference type="Gene3D" id="3.40.50.360">
    <property type="match status" value="1"/>
</dbReference>
<dbReference type="PRINTS" id="PR00369">
    <property type="entry name" value="FLAVODOXIN"/>
</dbReference>
<dbReference type="PIRSF" id="PIRSF000207">
    <property type="entry name" value="SiR-FP_CysJ"/>
    <property type="match status" value="1"/>
</dbReference>
<keyword evidence="7" id="KW-0274">FAD</keyword>
<dbReference type="PANTHER" id="PTHR19384">
    <property type="entry name" value="NITRIC OXIDE SYNTHASE-RELATED"/>
    <property type="match status" value="1"/>
</dbReference>
<dbReference type="RefSeq" id="WP_188655480.1">
    <property type="nucleotide sequence ID" value="NZ_BMIN01000017.1"/>
</dbReference>
<keyword evidence="9" id="KW-0249">Electron transport</keyword>
<dbReference type="PRINTS" id="PR00371">
    <property type="entry name" value="FPNCR"/>
</dbReference>
<reference evidence="15" key="1">
    <citation type="journal article" date="2019" name="Int. J. Syst. Evol. Microbiol.">
        <title>The Global Catalogue of Microorganisms (GCM) 10K type strain sequencing project: providing services to taxonomists for standard genome sequencing and annotation.</title>
        <authorList>
            <consortium name="The Broad Institute Genomics Platform"/>
            <consortium name="The Broad Institute Genome Sequencing Center for Infectious Disease"/>
            <person name="Wu L."/>
            <person name="Ma J."/>
        </authorList>
    </citation>
    <scope>NUCLEOTIDE SEQUENCE [LARGE SCALE GENOMIC DNA]</scope>
    <source>
        <strain evidence="15">CGMCC 1.15353</strain>
    </source>
</reference>
<dbReference type="PROSITE" id="PS51384">
    <property type="entry name" value="FAD_FR"/>
    <property type="match status" value="1"/>
</dbReference>
<dbReference type="PANTHER" id="PTHR19384:SF128">
    <property type="entry name" value="NADPH OXIDOREDUCTASE A"/>
    <property type="match status" value="1"/>
</dbReference>
<dbReference type="Gene3D" id="1.20.990.10">
    <property type="entry name" value="NADPH-cytochrome p450 Reductase, Chain A, domain 3"/>
    <property type="match status" value="1"/>
</dbReference>
<dbReference type="InterPro" id="IPR010199">
    <property type="entry name" value="CysJ"/>
</dbReference>
<dbReference type="InterPro" id="IPR017927">
    <property type="entry name" value="FAD-bd_FR_type"/>
</dbReference>
<evidence type="ECO:0000256" key="7">
    <source>
        <dbReference type="ARBA" id="ARBA00022827"/>
    </source>
</evidence>
<dbReference type="Pfam" id="PF00175">
    <property type="entry name" value="NAD_binding_1"/>
    <property type="match status" value="1"/>
</dbReference>
<evidence type="ECO:0000256" key="11">
    <source>
        <dbReference type="ARBA" id="ARBA00023192"/>
    </source>
</evidence>
<evidence type="ECO:0000256" key="6">
    <source>
        <dbReference type="ARBA" id="ARBA00022643"/>
    </source>
</evidence>
<evidence type="ECO:0000256" key="8">
    <source>
        <dbReference type="ARBA" id="ARBA00022857"/>
    </source>
</evidence>
<comment type="cofactor">
    <cofactor evidence="2">
        <name>FAD</name>
        <dbReference type="ChEBI" id="CHEBI:57692"/>
    </cofactor>
</comment>
<evidence type="ECO:0000313" key="14">
    <source>
        <dbReference type="EMBL" id="GGD22618.1"/>
    </source>
</evidence>
<keyword evidence="3" id="KW-0813">Transport</keyword>
<keyword evidence="6" id="KW-0288">FMN</keyword>
<dbReference type="InterPro" id="IPR001433">
    <property type="entry name" value="OxRdtase_FAD/NAD-bd"/>
</dbReference>
<feature type="domain" description="Flavodoxin-like" evidence="12">
    <location>
        <begin position="65"/>
        <end position="203"/>
    </location>
</feature>
<dbReference type="InterPro" id="IPR017938">
    <property type="entry name" value="Riboflavin_synthase-like_b-brl"/>
</dbReference>
<keyword evidence="15" id="KW-1185">Reference proteome</keyword>
<comment type="cofactor">
    <cofactor evidence="1">
        <name>FMN</name>
        <dbReference type="ChEBI" id="CHEBI:58210"/>
    </cofactor>
</comment>
<keyword evidence="11" id="KW-0198">Cysteine biosynthesis</keyword>
<keyword evidence="8" id="KW-0521">NADP</keyword>
<sequence length="598" mass="67548">MSLKVTNSPFNQEQIDLLNRLFPTLTESQKIWLSGYLASAQVGNQEGTVEAKDTTKGNTPQTRKVTILYGSHTGNCEALAKEFTEQLQAVHLEVECLSMDDIKPKNIKKVEDLLIVTSTHGDGDPPDNALSLYDFLHSKRAPSLEGVRFSVLSLGDSSYEFFCQTGKDLDKRLEELGASRLYNRVDCDLDYEEPAQEWIQAVKQELGQEAVSSSAPASAVIEEQTTYSKKNPFKAEILENLDLNGRGSNKETRHLELDLEGSGITYEPGDSLGIYPENDPALVEQLLQVLEWDGDLTVPVNKQGEELSLREALRSIYDITTLSKPLLEKTSSLSDSLQKWLEENDSKAIQDYVYGRDLVDLVTDFAPWKGEVSDFVALLRKIPVRLYSIASSQNANPDEVHLTIGALRYEAHGRKRSGVCSVQCSERSSIGDHLPVFVQKNSNFKLPEQKDTPIIMIGAGTGVAPYRAFLQEREETEDKGPSWLFFGEQHFVSDFLYQTEWQSWLSDGVLTKMDVAFSRDTEEKVYVQHRLLENSKEVYEWLKGGAYVYVCGDETYMAKDVQNALLEIIQKEGNYTAEEAETYLNQLRKEKRYQRDVY</sequence>
<dbReference type="InterPro" id="IPR023173">
    <property type="entry name" value="NADPH_Cyt_P450_Rdtase_alpha"/>
</dbReference>
<dbReference type="CDD" id="cd06199">
    <property type="entry name" value="SiR"/>
    <property type="match status" value="1"/>
</dbReference>
<accession>A0ABQ1QC27</accession>
<protein>
    <submittedName>
        <fullName evidence="14">Sulfite reductase [NADPH] flavoprotein alpha-component</fullName>
    </submittedName>
</protein>
<dbReference type="Gene3D" id="3.40.50.80">
    <property type="entry name" value="Nucleotide-binding domain of ferredoxin-NADP reductase (FNR) module"/>
    <property type="match status" value="1"/>
</dbReference>
<gene>
    <name evidence="14" type="primary">cysJ</name>
    <name evidence="14" type="ORF">GCM10011389_32990</name>
</gene>
<evidence type="ECO:0000313" key="15">
    <source>
        <dbReference type="Proteomes" id="UP000642571"/>
    </source>
</evidence>
<dbReference type="EMBL" id="BMIN01000017">
    <property type="protein sequence ID" value="GGD22618.1"/>
    <property type="molecule type" value="Genomic_DNA"/>
</dbReference>
<dbReference type="NCBIfam" id="TIGR01931">
    <property type="entry name" value="cysJ"/>
    <property type="match status" value="1"/>
</dbReference>
<evidence type="ECO:0000256" key="5">
    <source>
        <dbReference type="ARBA" id="ARBA00022630"/>
    </source>
</evidence>
<dbReference type="InterPro" id="IPR003097">
    <property type="entry name" value="CysJ-like_FAD-binding"/>
</dbReference>
<comment type="caution">
    <text evidence="14">The sequence shown here is derived from an EMBL/GenBank/DDBJ whole genome shotgun (WGS) entry which is preliminary data.</text>
</comment>
<keyword evidence="10" id="KW-0560">Oxidoreductase</keyword>
<keyword evidence="4" id="KW-0028">Amino-acid biosynthesis</keyword>
<dbReference type="InterPro" id="IPR001094">
    <property type="entry name" value="Flavdoxin-like"/>
</dbReference>
<dbReference type="SUPFAM" id="SSF63380">
    <property type="entry name" value="Riboflavin synthase domain-like"/>
    <property type="match status" value="1"/>
</dbReference>
<dbReference type="Gene3D" id="2.40.30.10">
    <property type="entry name" value="Translation factors"/>
    <property type="match status" value="1"/>
</dbReference>
<dbReference type="InterPro" id="IPR008254">
    <property type="entry name" value="Flavodoxin/NO_synth"/>
</dbReference>
<evidence type="ECO:0000256" key="1">
    <source>
        <dbReference type="ARBA" id="ARBA00001917"/>
    </source>
</evidence>
<dbReference type="InterPro" id="IPR029039">
    <property type="entry name" value="Flavoprotein-like_sf"/>
</dbReference>
<dbReference type="InterPro" id="IPR039261">
    <property type="entry name" value="FNR_nucleotide-bd"/>
</dbReference>
<evidence type="ECO:0000256" key="9">
    <source>
        <dbReference type="ARBA" id="ARBA00022982"/>
    </source>
</evidence>
<dbReference type="Proteomes" id="UP000642571">
    <property type="component" value="Unassembled WGS sequence"/>
</dbReference>
<dbReference type="InterPro" id="IPR001709">
    <property type="entry name" value="Flavoprot_Pyr_Nucl_cyt_Rdtase"/>
</dbReference>
<dbReference type="PROSITE" id="PS50902">
    <property type="entry name" value="FLAVODOXIN_LIKE"/>
    <property type="match status" value="1"/>
</dbReference>
<dbReference type="Pfam" id="PF00258">
    <property type="entry name" value="Flavodoxin_1"/>
    <property type="match status" value="1"/>
</dbReference>
<evidence type="ECO:0000256" key="4">
    <source>
        <dbReference type="ARBA" id="ARBA00022605"/>
    </source>
</evidence>
<evidence type="ECO:0000259" key="12">
    <source>
        <dbReference type="PROSITE" id="PS50902"/>
    </source>
</evidence>
<name>A0ABQ1QC27_9BACI</name>
<organism evidence="14 15">
    <name type="scientific">Pontibacillus salipaludis</name>
    <dbReference type="NCBI Taxonomy" id="1697394"/>
    <lineage>
        <taxon>Bacteria</taxon>
        <taxon>Bacillati</taxon>
        <taxon>Bacillota</taxon>
        <taxon>Bacilli</taxon>
        <taxon>Bacillales</taxon>
        <taxon>Bacillaceae</taxon>
        <taxon>Pontibacillus</taxon>
    </lineage>
</organism>
<feature type="domain" description="FAD-binding FR-type" evidence="13">
    <location>
        <begin position="230"/>
        <end position="447"/>
    </location>
</feature>
<proteinExistence type="predicted"/>
<evidence type="ECO:0000259" key="13">
    <source>
        <dbReference type="PROSITE" id="PS51384"/>
    </source>
</evidence>